<dbReference type="Pfam" id="PF10332">
    <property type="entry name" value="DUF2418"/>
    <property type="match status" value="1"/>
</dbReference>
<feature type="region of interest" description="Disordered" evidence="5">
    <location>
        <begin position="507"/>
        <end position="632"/>
    </location>
</feature>
<evidence type="ECO:0000256" key="6">
    <source>
        <dbReference type="SAM" id="Phobius"/>
    </source>
</evidence>
<feature type="compositionally biased region" description="Polar residues" evidence="5">
    <location>
        <begin position="1186"/>
        <end position="1206"/>
    </location>
</feature>
<dbReference type="GO" id="GO:0043007">
    <property type="term" value="P:maintenance of rDNA"/>
    <property type="evidence" value="ECO:0007669"/>
    <property type="project" value="TreeGrafter"/>
</dbReference>
<gene>
    <name evidence="7" type="ORF">FPOA_11198</name>
</gene>
<organism evidence="7 8">
    <name type="scientific">Fusarium poae</name>
    <dbReference type="NCBI Taxonomy" id="36050"/>
    <lineage>
        <taxon>Eukaryota</taxon>
        <taxon>Fungi</taxon>
        <taxon>Dikarya</taxon>
        <taxon>Ascomycota</taxon>
        <taxon>Pezizomycotina</taxon>
        <taxon>Sordariomycetes</taxon>
        <taxon>Hypocreomycetidae</taxon>
        <taxon>Hypocreales</taxon>
        <taxon>Nectriaceae</taxon>
        <taxon>Fusarium</taxon>
    </lineage>
</organism>
<feature type="compositionally biased region" description="Polar residues" evidence="5">
    <location>
        <begin position="442"/>
        <end position="453"/>
    </location>
</feature>
<dbReference type="STRING" id="36050.A0A1B8AG80"/>
<feature type="compositionally biased region" description="Polar residues" evidence="5">
    <location>
        <begin position="595"/>
        <end position="618"/>
    </location>
</feature>
<feature type="region of interest" description="Disordered" evidence="5">
    <location>
        <begin position="1184"/>
        <end position="1220"/>
    </location>
</feature>
<evidence type="ECO:0000256" key="4">
    <source>
        <dbReference type="ARBA" id="ARBA00023136"/>
    </source>
</evidence>
<comment type="caution">
    <text evidence="7">The sequence shown here is derived from an EMBL/GenBank/DDBJ whole genome shotgun (WGS) entry which is preliminary data.</text>
</comment>
<dbReference type="InterPro" id="IPR018819">
    <property type="entry name" value="Nur1/Mug154"/>
</dbReference>
<reference evidence="7 8" key="1">
    <citation type="submission" date="2016-06" db="EMBL/GenBank/DDBJ databases">
        <title>Living apart together: crosstalk between the core and supernumerary genomes in a fungal plant pathogen.</title>
        <authorList>
            <person name="Vanheule A."/>
            <person name="Audenaert K."/>
            <person name="Warris S."/>
            <person name="Van De Geest H."/>
            <person name="Schijlen E."/>
            <person name="Hofte M."/>
            <person name="De Saeger S."/>
            <person name="Haesaert G."/>
            <person name="Waalwijk C."/>
            <person name="Van Der Lee T."/>
        </authorList>
    </citation>
    <scope>NUCLEOTIDE SEQUENCE [LARGE SCALE GENOMIC DNA]</scope>
    <source>
        <strain evidence="7 8">2516</strain>
    </source>
</reference>
<evidence type="ECO:0000313" key="8">
    <source>
        <dbReference type="Proteomes" id="UP000091967"/>
    </source>
</evidence>
<evidence type="ECO:0000256" key="5">
    <source>
        <dbReference type="SAM" id="MobiDB-lite"/>
    </source>
</evidence>
<feature type="compositionally biased region" description="Basic and acidic residues" evidence="5">
    <location>
        <begin position="527"/>
        <end position="544"/>
    </location>
</feature>
<dbReference type="EMBL" id="LYXU01000004">
    <property type="protein sequence ID" value="OBS19473.1"/>
    <property type="molecule type" value="Genomic_DNA"/>
</dbReference>
<feature type="compositionally biased region" description="Polar residues" evidence="5">
    <location>
        <begin position="838"/>
        <end position="853"/>
    </location>
</feature>
<feature type="transmembrane region" description="Helical" evidence="6">
    <location>
        <begin position="1388"/>
        <end position="1412"/>
    </location>
</feature>
<comment type="subcellular location">
    <subcellularLocation>
        <location evidence="1">Endomembrane system</location>
        <topology evidence="1">Multi-pass membrane protein</topology>
    </subcellularLocation>
</comment>
<feature type="transmembrane region" description="Helical" evidence="6">
    <location>
        <begin position="161"/>
        <end position="180"/>
    </location>
</feature>
<feature type="region of interest" description="Disordered" evidence="5">
    <location>
        <begin position="278"/>
        <end position="480"/>
    </location>
</feature>
<feature type="transmembrane region" description="Helical" evidence="6">
    <location>
        <begin position="64"/>
        <end position="86"/>
    </location>
</feature>
<evidence type="ECO:0000256" key="1">
    <source>
        <dbReference type="ARBA" id="ARBA00004127"/>
    </source>
</evidence>
<dbReference type="GO" id="GO:0007096">
    <property type="term" value="P:regulation of exit from mitosis"/>
    <property type="evidence" value="ECO:0007669"/>
    <property type="project" value="TreeGrafter"/>
</dbReference>
<feature type="compositionally biased region" description="Low complexity" evidence="5">
    <location>
        <begin position="338"/>
        <end position="348"/>
    </location>
</feature>
<accession>A0A1B8AG80</accession>
<feature type="compositionally biased region" description="Polar residues" evidence="5">
    <location>
        <begin position="556"/>
        <end position="581"/>
    </location>
</feature>
<feature type="compositionally biased region" description="Polar residues" evidence="5">
    <location>
        <begin position="413"/>
        <end position="422"/>
    </location>
</feature>
<evidence type="ECO:0000256" key="3">
    <source>
        <dbReference type="ARBA" id="ARBA00022989"/>
    </source>
</evidence>
<keyword evidence="3 6" id="KW-1133">Transmembrane helix</keyword>
<dbReference type="PANTHER" id="PTHR28293">
    <property type="entry name" value="NUCLEAR RIM PROTEIN 1"/>
    <property type="match status" value="1"/>
</dbReference>
<dbReference type="GO" id="GO:0012505">
    <property type="term" value="C:endomembrane system"/>
    <property type="evidence" value="ECO:0007669"/>
    <property type="project" value="UniProtKB-SubCell"/>
</dbReference>
<dbReference type="Proteomes" id="UP000091967">
    <property type="component" value="Unassembled WGS sequence"/>
</dbReference>
<keyword evidence="4 6" id="KW-0472">Membrane</keyword>
<keyword evidence="8" id="KW-1185">Reference proteome</keyword>
<feature type="region of interest" description="Disordered" evidence="5">
    <location>
        <begin position="805"/>
        <end position="866"/>
    </location>
</feature>
<dbReference type="PANTHER" id="PTHR28293:SF1">
    <property type="entry name" value="NUCLEAR RIM PROTEIN 1"/>
    <property type="match status" value="1"/>
</dbReference>
<feature type="compositionally biased region" description="Basic and acidic residues" evidence="5">
    <location>
        <begin position="820"/>
        <end position="829"/>
    </location>
</feature>
<proteinExistence type="predicted"/>
<evidence type="ECO:0000313" key="7">
    <source>
        <dbReference type="EMBL" id="OBS19473.1"/>
    </source>
</evidence>
<keyword evidence="2 6" id="KW-0812">Transmembrane</keyword>
<evidence type="ECO:0000256" key="2">
    <source>
        <dbReference type="ARBA" id="ARBA00022692"/>
    </source>
</evidence>
<protein>
    <submittedName>
        <fullName evidence="7">Uncharacterized protein</fullName>
    </submittedName>
</protein>
<sequence>MAAMNPMDFLLWLSEELETRDWDSATAGTQMGLAMNFLFLLARANSGSSTKSDDIFSDDTSSGWLSFIVHPIVWILTAFSFTNAFYTITRTRKYRLFLAKVDKPMSTPSARRVKVNQFSASPSTPLSYLANLITPESAESRAHPDKASDVWELSIWDPLPVSLRLACLFGPGHVLVYMIFLPLAPLDPRPSVTVLNTLLLQILISAQLLFFCSQFAQQAKDKAVIQEQVMKEYDTKFVHPRLHPTVRDIGTQFSMDQPSDYKEFVQTGTPTVQIRHGFQTHSNPYTGADTPDERSVTPTPNNILKPHMFTPPTATRRSETFRPTTGQRSVVPRQSLPSGYTSTGTSSGVQGINFGGNMGIHTHSRSPLKKATSLKELNPEGAASPRNSREMAAYEQRNWGAGTPSKKAESRRLTSSKLSGSGNPFAGLNRQQAPPESRRPLWQSQRRSYTTMSKEPHWSSIRHRKASTDRPPPSTRSWNASYARHEFSRRLTLGDLGEWLRERQEPAPGVTLGDVGDWFKRKLPSQRPERGGTLRTQEDRDKGKTSGMRLVAPAHNNGSDSSTGWPLSEQPSDSNRRTGQQSGTGGSDRLVDWNTPKNLSDLSPEQSLLSKGKTTTGQKPPAHRRWNNLGSPRVRNKLKQKSVSDDIASKKDTWEQMQSNAHGAQAFGPAMQVMPGILEVLEARKKAKKRARDDRESLIESGDYLGVQGINPQTGVLDLTSESGDSALSVRTEQKLANLETQAKHATSAVKRKQAEAEIVKMHFDRDITKLRRREKIEKQLAKWRKDTHQWSSVQEPDLSPIAQSHRSISVLSRRRSRRDHSVPKHEDLIDLSLPDDQPNQEQRPAITPLTSLRSRENAHSSDTVVKTPRCHSLEVPTPAALELFENDIKFQSADELGLNEDLPLEHDSTPPKIHAQAMSSQSSEMTDAREVKEAYAGTNKATLEPFLDKTPNEQTEPGQAAMSWATTCPQTLPDLSTINLPVVSRDTTFTLVKNAHETPSSWDSNPQKGSMQGRLNWEQRKMANVEPSPIVQLLQRRQASRIGRNVDPLLQKEAERSATRDRLTALPSTTREATAWPGLRNLPKTAQEIEASKDIVKKNPTQLNMLYQTILGIRDHDIQQICAQNTDHGTTNMYEVKEACASINTIITTGCVRTPTIFSQKRGRQIQESLQHKCRRNRVVRNVQHFGTTPSSSDLSQTNRGSSTLPKPGSLGEIPATNTVLGNPQVSSMQEPQAQMCNNTGPQGGWSTIQHRCSSLSISTYATDEKGVEMEEIGQTIHMRDSAQLGNGCLLLGMDRTEPSEQAMKLGAQMSDSLQGHQDAEDDTADLSSNKHCHSQEGGLWEAIKEFVQTVNEYSTWLLRLYLGAIRPVFDTGSSYWRYADREDRGWVNLVSLCLALPLIFVLSMVLVWGMELTVIALKCMDEDQDCMDCMADEALAMFRRSLTGVHPYE</sequence>
<name>A0A1B8AG80_FUSPO</name>